<accession>A0ABY6B4K1</accession>
<dbReference type="NCBIfam" id="TIGR00773">
    <property type="entry name" value="NhaA"/>
    <property type="match status" value="1"/>
</dbReference>
<reference evidence="7" key="1">
    <citation type="submission" date="2022-10" db="EMBL/GenBank/DDBJ databases">
        <title>Characterization and whole genome sequencing of a new Roseateles species, isolated from fresh water.</title>
        <authorList>
            <person name="Guliayeva D.Y."/>
            <person name="Akhremchuk A.E."/>
            <person name="Sikolenko M.A."/>
            <person name="Valentovich L.N."/>
            <person name="Sidarenka A.V."/>
        </authorList>
    </citation>
    <scope>NUCLEOTIDE SEQUENCE</scope>
    <source>
        <strain evidence="7">BIM B-1768</strain>
    </source>
</reference>
<evidence type="ECO:0000256" key="6">
    <source>
        <dbReference type="HAMAP-Rule" id="MF_01844"/>
    </source>
</evidence>
<feature type="transmembrane region" description="Helical" evidence="6">
    <location>
        <begin position="100"/>
        <end position="117"/>
    </location>
</feature>
<evidence type="ECO:0000256" key="4">
    <source>
        <dbReference type="ARBA" id="ARBA00022989"/>
    </source>
</evidence>
<comment type="catalytic activity">
    <reaction evidence="6">
        <text>Na(+)(in) + 2 H(+)(out) = Na(+)(out) + 2 H(+)(in)</text>
        <dbReference type="Rhea" id="RHEA:29251"/>
        <dbReference type="ChEBI" id="CHEBI:15378"/>
        <dbReference type="ChEBI" id="CHEBI:29101"/>
    </reaction>
</comment>
<dbReference type="HAMAP" id="MF_01844">
    <property type="entry name" value="NhaA"/>
    <property type="match status" value="1"/>
</dbReference>
<feature type="transmembrane region" description="Helical" evidence="6">
    <location>
        <begin position="61"/>
        <end position="79"/>
    </location>
</feature>
<feature type="transmembrane region" description="Helical" evidence="6">
    <location>
        <begin position="365"/>
        <end position="383"/>
    </location>
</feature>
<proteinExistence type="inferred from homology"/>
<keyword evidence="6" id="KW-0915">Sodium</keyword>
<dbReference type="Gene3D" id="1.20.1530.10">
    <property type="entry name" value="Na+/H+ antiporter like domain"/>
    <property type="match status" value="1"/>
</dbReference>
<evidence type="ECO:0000256" key="3">
    <source>
        <dbReference type="ARBA" id="ARBA00022692"/>
    </source>
</evidence>
<keyword evidence="3 6" id="KW-0812">Transmembrane</keyword>
<keyword evidence="4 6" id="KW-1133">Transmembrane helix</keyword>
<evidence type="ECO:0000313" key="7">
    <source>
        <dbReference type="EMBL" id="UXH80125.1"/>
    </source>
</evidence>
<dbReference type="PANTHER" id="PTHR30341:SF0">
    <property type="entry name" value="NA(+)_H(+) ANTIPORTER NHAA"/>
    <property type="match status" value="1"/>
</dbReference>
<protein>
    <recommendedName>
        <fullName evidence="6">Na(+)/H(+) antiporter NhaA</fullName>
    </recommendedName>
    <alternativeName>
        <fullName evidence="6">Sodium/proton antiporter NhaA</fullName>
    </alternativeName>
</protein>
<comment type="function">
    <text evidence="6">Na(+)/H(+) antiporter that extrudes sodium in exchange for external protons.</text>
</comment>
<dbReference type="InterPro" id="IPR004670">
    <property type="entry name" value="NhaA"/>
</dbReference>
<dbReference type="InterPro" id="IPR023171">
    <property type="entry name" value="Na/H_antiporter_dom_sf"/>
</dbReference>
<keyword evidence="6" id="KW-0406">Ion transport</keyword>
<feature type="transmembrane region" description="Helical" evidence="6">
    <location>
        <begin position="209"/>
        <end position="239"/>
    </location>
</feature>
<dbReference type="Pfam" id="PF06965">
    <property type="entry name" value="Na_H_antiport_1"/>
    <property type="match status" value="1"/>
</dbReference>
<comment type="subcellular location">
    <subcellularLocation>
        <location evidence="1">Cell inner membrane</location>
        <topology evidence="1">Multi-pass membrane protein</topology>
    </subcellularLocation>
    <subcellularLocation>
        <location evidence="6">Cell membrane</location>
        <topology evidence="6">Multi-pass membrane protein</topology>
    </subcellularLocation>
</comment>
<keyword evidence="6" id="KW-0739">Sodium transport</keyword>
<dbReference type="EMBL" id="CP104562">
    <property type="protein sequence ID" value="UXH80125.1"/>
    <property type="molecule type" value="Genomic_DNA"/>
</dbReference>
<dbReference type="RefSeq" id="WP_261759943.1">
    <property type="nucleotide sequence ID" value="NZ_CP104562.2"/>
</dbReference>
<keyword evidence="5 6" id="KW-0472">Membrane</keyword>
<evidence type="ECO:0000313" key="8">
    <source>
        <dbReference type="Proteomes" id="UP001064933"/>
    </source>
</evidence>
<feature type="transmembrane region" description="Helical" evidence="6">
    <location>
        <begin position="9"/>
        <end position="29"/>
    </location>
</feature>
<evidence type="ECO:0000256" key="5">
    <source>
        <dbReference type="ARBA" id="ARBA00023136"/>
    </source>
</evidence>
<feature type="transmembrane region" description="Helical" evidence="6">
    <location>
        <begin position="129"/>
        <end position="147"/>
    </location>
</feature>
<dbReference type="NCBIfam" id="NF007112">
    <property type="entry name" value="PRK09561.1"/>
    <property type="match status" value="1"/>
</dbReference>
<feature type="transmembrane region" description="Helical" evidence="6">
    <location>
        <begin position="290"/>
        <end position="314"/>
    </location>
</feature>
<keyword evidence="2 6" id="KW-1003">Cell membrane</keyword>
<dbReference type="Proteomes" id="UP001064933">
    <property type="component" value="Chromosome"/>
</dbReference>
<evidence type="ECO:0000256" key="1">
    <source>
        <dbReference type="ARBA" id="ARBA00004429"/>
    </source>
</evidence>
<dbReference type="NCBIfam" id="NF007111">
    <property type="entry name" value="PRK09560.1"/>
    <property type="match status" value="1"/>
</dbReference>
<feature type="transmembrane region" description="Helical" evidence="6">
    <location>
        <begin position="259"/>
        <end position="278"/>
    </location>
</feature>
<feature type="transmembrane region" description="Helical" evidence="6">
    <location>
        <begin position="326"/>
        <end position="353"/>
    </location>
</feature>
<comment type="similarity">
    <text evidence="6">Belongs to the NhaA Na(+)/H(+) (TC 2.A.33) antiporter family.</text>
</comment>
<feature type="transmembrane region" description="Helical" evidence="6">
    <location>
        <begin position="156"/>
        <end position="178"/>
    </location>
</feature>
<gene>
    <name evidence="6 7" type="primary">nhaA</name>
    <name evidence="7" type="ORF">N4261_09685</name>
</gene>
<evidence type="ECO:0000256" key="2">
    <source>
        <dbReference type="ARBA" id="ARBA00022475"/>
    </source>
</evidence>
<name>A0ABY6B4K1_9BURK</name>
<keyword evidence="8" id="KW-1185">Reference proteome</keyword>
<dbReference type="PANTHER" id="PTHR30341">
    <property type="entry name" value="SODIUM ION/PROTON ANTIPORTER NHAA-RELATED"/>
    <property type="match status" value="1"/>
</dbReference>
<keyword evidence="6" id="KW-0050">Antiport</keyword>
<feature type="transmembrane region" description="Helical" evidence="6">
    <location>
        <begin position="184"/>
        <end position="202"/>
    </location>
</feature>
<sequence>MTPGLKRFFASESAGGIVLAIAALAALIISNSDWAGTYHAFTQIPGEVRIGGDWLVLAKPLIVWVNDLWMAVFFFLVGLEIKREFVSGELAQRSQAVLPAIAALGGMAVPALIYAAINWGDPAGLRGWAIPAATDIAFAIGIVMLLGSRVPTSLKVFLTAVAIIDDLGAIVVIALFYTHHLSPVMLGVAAVCLLVLFGLNRARVMRTDVYIIVGLVLWTCVLKSGVHATLAGVATALFIPSDDGRGHSPAEALEHGLHPWVAFLVLPMFAFANAGVSLRGLDPADLLHPVSLGIALGLLLGKAVGVFGSSWLMIRLGLANKPSGANWVQFFGVCVLCGIGFTMSLFIGGLAFTGLGADYETRVKLGVLGGSILSGVIGTLILMRKSGR</sequence>
<keyword evidence="6" id="KW-0813">Transport</keyword>
<organism evidence="7 8">
    <name type="scientific">Roseateles amylovorans</name>
    <dbReference type="NCBI Taxonomy" id="2978473"/>
    <lineage>
        <taxon>Bacteria</taxon>
        <taxon>Pseudomonadati</taxon>
        <taxon>Pseudomonadota</taxon>
        <taxon>Betaproteobacteria</taxon>
        <taxon>Burkholderiales</taxon>
        <taxon>Sphaerotilaceae</taxon>
        <taxon>Roseateles</taxon>
    </lineage>
</organism>